<proteinExistence type="predicted"/>
<dbReference type="EMBL" id="CAJVQB010002486">
    <property type="protein sequence ID" value="CAG8576732.1"/>
    <property type="molecule type" value="Genomic_DNA"/>
</dbReference>
<gene>
    <name evidence="1" type="ORF">GMARGA_LOCUS5751</name>
</gene>
<accession>A0ABN7UEI4</accession>
<feature type="non-terminal residue" evidence="1">
    <location>
        <position position="1"/>
    </location>
</feature>
<reference evidence="1 2" key="1">
    <citation type="submission" date="2021-06" db="EMBL/GenBank/DDBJ databases">
        <authorList>
            <person name="Kallberg Y."/>
            <person name="Tangrot J."/>
            <person name="Rosling A."/>
        </authorList>
    </citation>
    <scope>NUCLEOTIDE SEQUENCE [LARGE SCALE GENOMIC DNA]</scope>
    <source>
        <strain evidence="1 2">120-4 pot B 10/14</strain>
    </source>
</reference>
<evidence type="ECO:0000313" key="2">
    <source>
        <dbReference type="Proteomes" id="UP000789901"/>
    </source>
</evidence>
<evidence type="ECO:0000313" key="1">
    <source>
        <dbReference type="EMBL" id="CAG8576732.1"/>
    </source>
</evidence>
<protein>
    <submittedName>
        <fullName evidence="1">29173_t:CDS:1</fullName>
    </submittedName>
</protein>
<dbReference type="Proteomes" id="UP000789901">
    <property type="component" value="Unassembled WGS sequence"/>
</dbReference>
<sequence>KCVKFTQSIVLVITQKSLNNHQSLLVVLEFVIEKFYVVQCPAKFPRTSNSAQMYSR</sequence>
<comment type="caution">
    <text evidence="1">The sequence shown here is derived from an EMBL/GenBank/DDBJ whole genome shotgun (WGS) entry which is preliminary data.</text>
</comment>
<name>A0ABN7UEI4_GIGMA</name>
<organism evidence="1 2">
    <name type="scientific">Gigaspora margarita</name>
    <dbReference type="NCBI Taxonomy" id="4874"/>
    <lineage>
        <taxon>Eukaryota</taxon>
        <taxon>Fungi</taxon>
        <taxon>Fungi incertae sedis</taxon>
        <taxon>Mucoromycota</taxon>
        <taxon>Glomeromycotina</taxon>
        <taxon>Glomeromycetes</taxon>
        <taxon>Diversisporales</taxon>
        <taxon>Gigasporaceae</taxon>
        <taxon>Gigaspora</taxon>
    </lineage>
</organism>
<keyword evidence="2" id="KW-1185">Reference proteome</keyword>